<evidence type="ECO:0000313" key="1">
    <source>
        <dbReference type="EMBL" id="MBM6995952.1"/>
    </source>
</evidence>
<evidence type="ECO:0000313" key="2">
    <source>
        <dbReference type="Proteomes" id="UP001516620"/>
    </source>
</evidence>
<name>A0ABS2H3B6_9BACL</name>
<dbReference type="Pfam" id="PF07293">
    <property type="entry name" value="DUF1450"/>
    <property type="match status" value="1"/>
</dbReference>
<sequence>MKPILEFCANNASLGTGEAIRQVKEQVDCDVYEYGCLTACGTCYLFPYVLVDGEQVEGEDAEQLAERILQKIRETHPEAT</sequence>
<dbReference type="RefSeq" id="WP_155606182.1">
    <property type="nucleotide sequence ID" value="NZ_JADCNN020000007.1"/>
</dbReference>
<dbReference type="EMBL" id="JADCNN020000007">
    <property type="protein sequence ID" value="MBM6995952.1"/>
    <property type="molecule type" value="Genomic_DNA"/>
</dbReference>
<dbReference type="Proteomes" id="UP001516620">
    <property type="component" value="Unassembled WGS sequence"/>
</dbReference>
<protein>
    <submittedName>
        <fullName evidence="1">YuzB family protein</fullName>
    </submittedName>
</protein>
<gene>
    <name evidence="1" type="ORF">IM700_009870</name>
</gene>
<dbReference type="InterPro" id="IPR009910">
    <property type="entry name" value="DUF1450"/>
</dbReference>
<reference evidence="1 2" key="1">
    <citation type="submission" date="2021-01" db="EMBL/GenBank/DDBJ databases">
        <title>Paenibacillus sp.nov. isolated from the rhizosphere soil of tomato plant.</title>
        <authorList>
            <person name="Thin K.K."/>
            <person name="Zhang X."/>
            <person name="He S."/>
        </authorList>
    </citation>
    <scope>NUCLEOTIDE SEQUENCE [LARGE SCALE GENOMIC DNA]</scope>
    <source>
        <strain evidence="1 2">DXFW5</strain>
    </source>
</reference>
<accession>A0ABS2H3B6</accession>
<organism evidence="1 2">
    <name type="scientific">Paenibacillus rhizolycopersici</name>
    <dbReference type="NCBI Taxonomy" id="2780073"/>
    <lineage>
        <taxon>Bacteria</taxon>
        <taxon>Bacillati</taxon>
        <taxon>Bacillota</taxon>
        <taxon>Bacilli</taxon>
        <taxon>Bacillales</taxon>
        <taxon>Paenibacillaceae</taxon>
        <taxon>Paenibacillus</taxon>
    </lineage>
</organism>
<proteinExistence type="predicted"/>
<keyword evidence="2" id="KW-1185">Reference proteome</keyword>
<comment type="caution">
    <text evidence="1">The sequence shown here is derived from an EMBL/GenBank/DDBJ whole genome shotgun (WGS) entry which is preliminary data.</text>
</comment>